<evidence type="ECO:0000313" key="2">
    <source>
        <dbReference type="EMBL" id="KUP96475.1"/>
    </source>
</evidence>
<dbReference type="STRING" id="665004.AC529_11980"/>
<name>A0A147KGP9_THECS</name>
<keyword evidence="3" id="KW-1185">Reference proteome</keyword>
<accession>A0A147KGP9</accession>
<dbReference type="InterPro" id="IPR027417">
    <property type="entry name" value="P-loop_NTPase"/>
</dbReference>
<feature type="domain" description="ArsA/GET3 Anion-transporting ATPase-like" evidence="1">
    <location>
        <begin position="14"/>
        <end position="170"/>
    </location>
</feature>
<sequence length="330" mass="34774">MSSRDRDWDGARLHVVTGKGGTGKTTVAAALALALAAEGGRVLLVEVEGRQGIAPLFGVPPLSYEERRVAAAGRGEVRALSVDAEEALVEYLDLFHGLRRAAGALRRFGAVDFVTAIAPGARDVLLTGKVSEAVRRRSRPGGPHVYDAVVLDAPPTGRIARFLDVTAAVSGLARVGTVRDHADQVREVVHSAETVVHFVTLLEEMPVQECLDGIAELRALGLNVGGVLVNKVRPALLEDSVLTAAAGGVVDVDALARGLQAAGLPEPDGLARRLSGEVVEHARHVRMEREARERLAAAARPCYDVALLEEGVDLAGLHRLAESLRAQGAV</sequence>
<gene>
    <name evidence="2" type="ORF">AC529_11980</name>
</gene>
<dbReference type="SUPFAM" id="SSF52540">
    <property type="entry name" value="P-loop containing nucleoside triphosphate hydrolases"/>
    <property type="match status" value="1"/>
</dbReference>
<dbReference type="AlphaFoldDB" id="A0A147KGP9"/>
<protein>
    <submittedName>
        <fullName evidence="2">ATPase</fullName>
    </submittedName>
</protein>
<dbReference type="PANTHER" id="PTHR10803">
    <property type="entry name" value="ARSENICAL PUMP-DRIVING ATPASE ARSENITE-TRANSLOCATING ATPASE"/>
    <property type="match status" value="1"/>
</dbReference>
<reference evidence="3" key="1">
    <citation type="journal article" date="2017" name="Acta Aliment.">
        <title>Plant polysaccharide degrading enzyme system of Thermpbifida cellulosilytica TB100 revealed by de novo genome project data.</title>
        <authorList>
            <person name="Toth A."/>
            <person name="Baka E."/>
            <person name="Luzics S."/>
            <person name="Bata-Vidacs I."/>
            <person name="Nagy I."/>
            <person name="Balint B."/>
            <person name="Herceg R."/>
            <person name="Olasz F."/>
            <person name="Wilk T."/>
            <person name="Nagy T."/>
            <person name="Kriszt B."/>
            <person name="Nagy I."/>
            <person name="Kukolya J."/>
        </authorList>
    </citation>
    <scope>NUCLEOTIDE SEQUENCE [LARGE SCALE GENOMIC DNA]</scope>
    <source>
        <strain evidence="3">TB100</strain>
    </source>
</reference>
<dbReference type="RefSeq" id="WP_068753930.1">
    <property type="nucleotide sequence ID" value="NZ_KQ950180.1"/>
</dbReference>
<dbReference type="Gene3D" id="3.40.50.300">
    <property type="entry name" value="P-loop containing nucleotide triphosphate hydrolases"/>
    <property type="match status" value="1"/>
</dbReference>
<dbReference type="InterPro" id="IPR016300">
    <property type="entry name" value="ATPase_ArsA/GET3"/>
</dbReference>
<evidence type="ECO:0000259" key="1">
    <source>
        <dbReference type="Pfam" id="PF02374"/>
    </source>
</evidence>
<dbReference type="PATRIC" id="fig|665004.4.peg.1098"/>
<comment type="caution">
    <text evidence="2">The sequence shown here is derived from an EMBL/GenBank/DDBJ whole genome shotgun (WGS) entry which is preliminary data.</text>
</comment>
<dbReference type="Pfam" id="PF02374">
    <property type="entry name" value="ArsA_ATPase"/>
    <property type="match status" value="1"/>
</dbReference>
<dbReference type="PANTHER" id="PTHR10803:SF31">
    <property type="entry name" value="ATPASE RV3679-RELATED"/>
    <property type="match status" value="1"/>
</dbReference>
<dbReference type="EMBL" id="LGEM01000089">
    <property type="protein sequence ID" value="KUP96475.1"/>
    <property type="molecule type" value="Genomic_DNA"/>
</dbReference>
<dbReference type="GO" id="GO:0016887">
    <property type="term" value="F:ATP hydrolysis activity"/>
    <property type="evidence" value="ECO:0007669"/>
    <property type="project" value="InterPro"/>
</dbReference>
<organism evidence="2 3">
    <name type="scientific">Thermobifida cellulosilytica TB100</name>
    <dbReference type="NCBI Taxonomy" id="665004"/>
    <lineage>
        <taxon>Bacteria</taxon>
        <taxon>Bacillati</taxon>
        <taxon>Actinomycetota</taxon>
        <taxon>Actinomycetes</taxon>
        <taxon>Streptosporangiales</taxon>
        <taxon>Nocardiopsidaceae</taxon>
        <taxon>Thermobifida</taxon>
    </lineage>
</organism>
<proteinExistence type="predicted"/>
<evidence type="ECO:0000313" key="3">
    <source>
        <dbReference type="Proteomes" id="UP000074382"/>
    </source>
</evidence>
<dbReference type="Proteomes" id="UP000074382">
    <property type="component" value="Unassembled WGS sequence"/>
</dbReference>
<dbReference type="InterPro" id="IPR025723">
    <property type="entry name" value="ArsA/GET3_ATPase-like"/>
</dbReference>
<dbReference type="GO" id="GO:0005524">
    <property type="term" value="F:ATP binding"/>
    <property type="evidence" value="ECO:0007669"/>
    <property type="project" value="InterPro"/>
</dbReference>